<dbReference type="PANTHER" id="PTHR34599">
    <property type="entry name" value="PEROXIDASE-RELATED"/>
    <property type="match status" value="1"/>
</dbReference>
<organism evidence="4 5">
    <name type="scientific">Crateriforma conspicua</name>
    <dbReference type="NCBI Taxonomy" id="2527996"/>
    <lineage>
        <taxon>Bacteria</taxon>
        <taxon>Pseudomonadati</taxon>
        <taxon>Planctomycetota</taxon>
        <taxon>Planctomycetia</taxon>
        <taxon>Planctomycetales</taxon>
        <taxon>Planctomycetaceae</taxon>
        <taxon>Crateriforma</taxon>
    </lineage>
</organism>
<feature type="signal peptide" evidence="2">
    <location>
        <begin position="1"/>
        <end position="22"/>
    </location>
</feature>
<evidence type="ECO:0000256" key="1">
    <source>
        <dbReference type="SAM" id="Phobius"/>
    </source>
</evidence>
<sequence precursor="true">MYRSVLLFGFTIVLMSARTADADVVLDWNATASDVLVADQTYQNPGMASRTMAMVNIAIHDALAASGVGSGTFYSYNSLPSTQSALANATAATAAHTVLSSIYSGQQGVLDAALDQALAGHSMADRSTAMATGQAIGQTVVATRANDGFNTNVQYQPTGAVGHWQPDPINSSQQAWGPNWGDVQTFCLPSVQPFLPVAPPAITSPQYASAFNEVKSLGSVNSTERTQEQTDIGKFWAYDRLGMGTPMRLYNQALRNIAESQINAEGRINNVSENADLFAKATVAMADAGIVAWNAKFEHDLWRPVTGIREADQDENPDTVADPNWTPLGAPEINGPNFTPPFPTYISGHATFGGAMFTTIAEFYDTNEVTFSLESDELPGMIRTFDRLSDAMAENGRSRVYLGIHWNYDDTVGQTTGANIAQFITSQPFTAAAVPEPSGLAILVVIGIHAARRRRR</sequence>
<evidence type="ECO:0000256" key="2">
    <source>
        <dbReference type="SAM" id="SignalP"/>
    </source>
</evidence>
<dbReference type="AlphaFoldDB" id="A0A5C5XU27"/>
<keyword evidence="1" id="KW-1133">Transmembrane helix</keyword>
<evidence type="ECO:0000259" key="3">
    <source>
        <dbReference type="Pfam" id="PF01569"/>
    </source>
</evidence>
<gene>
    <name evidence="4" type="ORF">Pan14r_50820</name>
</gene>
<proteinExistence type="predicted"/>
<dbReference type="Pfam" id="PF01569">
    <property type="entry name" value="PAP2"/>
    <property type="match status" value="1"/>
</dbReference>
<dbReference type="Gene3D" id="1.10.606.20">
    <property type="match status" value="1"/>
</dbReference>
<feature type="transmembrane region" description="Helical" evidence="1">
    <location>
        <begin position="429"/>
        <end position="451"/>
    </location>
</feature>
<feature type="chain" id="PRO_5023122423" evidence="2">
    <location>
        <begin position="23"/>
        <end position="456"/>
    </location>
</feature>
<dbReference type="OrthoDB" id="7793240at2"/>
<evidence type="ECO:0000313" key="5">
    <source>
        <dbReference type="Proteomes" id="UP000317238"/>
    </source>
</evidence>
<dbReference type="Proteomes" id="UP000317238">
    <property type="component" value="Unassembled WGS sequence"/>
</dbReference>
<keyword evidence="2" id="KW-0732">Signal</keyword>
<protein>
    <submittedName>
        <fullName evidence="4">PAP2 superfamily protein</fullName>
    </submittedName>
</protein>
<keyword evidence="1" id="KW-0812">Transmembrane</keyword>
<keyword evidence="5" id="KW-1185">Reference proteome</keyword>
<keyword evidence="1" id="KW-0472">Membrane</keyword>
<dbReference type="InterPro" id="IPR052559">
    <property type="entry name" value="V-haloperoxidase"/>
</dbReference>
<feature type="domain" description="Phosphatidic acid phosphatase type 2/haloperoxidase" evidence="3">
    <location>
        <begin position="283"/>
        <end position="429"/>
    </location>
</feature>
<name>A0A5C5XU27_9PLAN</name>
<dbReference type="EMBL" id="SJPL01000002">
    <property type="protein sequence ID" value="TWT65535.1"/>
    <property type="molecule type" value="Genomic_DNA"/>
</dbReference>
<dbReference type="SUPFAM" id="SSF48317">
    <property type="entry name" value="Acid phosphatase/Vanadium-dependent haloperoxidase"/>
    <property type="match status" value="1"/>
</dbReference>
<dbReference type="CDD" id="cd03398">
    <property type="entry name" value="PAP2_haloperoxidase"/>
    <property type="match status" value="1"/>
</dbReference>
<dbReference type="PANTHER" id="PTHR34599:SF1">
    <property type="entry name" value="PHOSPHATIDIC ACID PHOSPHATASE TYPE 2_HALOPEROXIDASE DOMAIN-CONTAINING PROTEIN"/>
    <property type="match status" value="1"/>
</dbReference>
<accession>A0A5C5XU27</accession>
<reference evidence="4 5" key="1">
    <citation type="submission" date="2019-02" db="EMBL/GenBank/DDBJ databases">
        <title>Deep-cultivation of Planctomycetes and their phenomic and genomic characterization uncovers novel biology.</title>
        <authorList>
            <person name="Wiegand S."/>
            <person name="Jogler M."/>
            <person name="Boedeker C."/>
            <person name="Pinto D."/>
            <person name="Vollmers J."/>
            <person name="Rivas-Marin E."/>
            <person name="Kohn T."/>
            <person name="Peeters S.H."/>
            <person name="Heuer A."/>
            <person name="Rast P."/>
            <person name="Oberbeckmann S."/>
            <person name="Bunk B."/>
            <person name="Jeske O."/>
            <person name="Meyerdierks A."/>
            <person name="Storesund J.E."/>
            <person name="Kallscheuer N."/>
            <person name="Luecker S."/>
            <person name="Lage O.M."/>
            <person name="Pohl T."/>
            <person name="Merkel B.J."/>
            <person name="Hornburger P."/>
            <person name="Mueller R.-W."/>
            <person name="Bruemmer F."/>
            <person name="Labrenz M."/>
            <person name="Spormann A.M."/>
            <person name="Op Den Camp H."/>
            <person name="Overmann J."/>
            <person name="Amann R."/>
            <person name="Jetten M.S.M."/>
            <person name="Mascher T."/>
            <person name="Medema M.H."/>
            <person name="Devos D.P."/>
            <person name="Kaster A.-K."/>
            <person name="Ovreas L."/>
            <person name="Rohde M."/>
            <person name="Galperin M.Y."/>
            <person name="Jogler C."/>
        </authorList>
    </citation>
    <scope>NUCLEOTIDE SEQUENCE [LARGE SCALE GENOMIC DNA]</scope>
    <source>
        <strain evidence="4 5">Pan14r</strain>
    </source>
</reference>
<evidence type="ECO:0000313" key="4">
    <source>
        <dbReference type="EMBL" id="TWT65535.1"/>
    </source>
</evidence>
<dbReference type="RefSeq" id="WP_146440851.1">
    <property type="nucleotide sequence ID" value="NZ_SJPL01000002.1"/>
</dbReference>
<dbReference type="InterPro" id="IPR036938">
    <property type="entry name" value="PAP2/HPO_sf"/>
</dbReference>
<dbReference type="InterPro" id="IPR000326">
    <property type="entry name" value="PAP2/HPO"/>
</dbReference>
<comment type="caution">
    <text evidence="4">The sequence shown here is derived from an EMBL/GenBank/DDBJ whole genome shotgun (WGS) entry which is preliminary data.</text>
</comment>